<evidence type="ECO:0000313" key="2">
    <source>
        <dbReference type="Proteomes" id="UP001055811"/>
    </source>
</evidence>
<organism evidence="1 2">
    <name type="scientific">Cichorium intybus</name>
    <name type="common">Chicory</name>
    <dbReference type="NCBI Taxonomy" id="13427"/>
    <lineage>
        <taxon>Eukaryota</taxon>
        <taxon>Viridiplantae</taxon>
        <taxon>Streptophyta</taxon>
        <taxon>Embryophyta</taxon>
        <taxon>Tracheophyta</taxon>
        <taxon>Spermatophyta</taxon>
        <taxon>Magnoliopsida</taxon>
        <taxon>eudicotyledons</taxon>
        <taxon>Gunneridae</taxon>
        <taxon>Pentapetalae</taxon>
        <taxon>asterids</taxon>
        <taxon>campanulids</taxon>
        <taxon>Asterales</taxon>
        <taxon>Asteraceae</taxon>
        <taxon>Cichorioideae</taxon>
        <taxon>Cichorieae</taxon>
        <taxon>Cichoriinae</taxon>
        <taxon>Cichorium</taxon>
    </lineage>
</organism>
<sequence length="100" mass="11671">MVIEDLNLDQLNSGFVAVGFPKRDTDKIKEALEHTDSLLWVEYEKTKRDRDRGRLLEPLATACSMVGERKILERFHVSNRFEPHEVGIGPIPHMHRYYAH</sequence>
<dbReference type="EMBL" id="CM042016">
    <property type="protein sequence ID" value="KAI3700013.1"/>
    <property type="molecule type" value="Genomic_DNA"/>
</dbReference>
<accession>A0ACB8ZQY3</accession>
<keyword evidence="2" id="KW-1185">Reference proteome</keyword>
<protein>
    <submittedName>
        <fullName evidence="1">Uncharacterized protein</fullName>
    </submittedName>
</protein>
<dbReference type="Proteomes" id="UP001055811">
    <property type="component" value="Linkage Group LG08"/>
</dbReference>
<gene>
    <name evidence="1" type="ORF">L2E82_44626</name>
</gene>
<comment type="caution">
    <text evidence="1">The sequence shown here is derived from an EMBL/GenBank/DDBJ whole genome shotgun (WGS) entry which is preliminary data.</text>
</comment>
<name>A0ACB8ZQY3_CICIN</name>
<reference evidence="2" key="1">
    <citation type="journal article" date="2022" name="Mol. Ecol. Resour.">
        <title>The genomes of chicory, endive, great burdock and yacon provide insights into Asteraceae palaeo-polyploidization history and plant inulin production.</title>
        <authorList>
            <person name="Fan W."/>
            <person name="Wang S."/>
            <person name="Wang H."/>
            <person name="Wang A."/>
            <person name="Jiang F."/>
            <person name="Liu H."/>
            <person name="Zhao H."/>
            <person name="Xu D."/>
            <person name="Zhang Y."/>
        </authorList>
    </citation>
    <scope>NUCLEOTIDE SEQUENCE [LARGE SCALE GENOMIC DNA]</scope>
    <source>
        <strain evidence="2">cv. Punajuju</strain>
    </source>
</reference>
<evidence type="ECO:0000313" key="1">
    <source>
        <dbReference type="EMBL" id="KAI3700013.1"/>
    </source>
</evidence>
<reference evidence="1 2" key="2">
    <citation type="journal article" date="2022" name="Mol. Ecol. Resour.">
        <title>The genomes of chicory, endive, great burdock and yacon provide insights into Asteraceae paleo-polyploidization history and plant inulin production.</title>
        <authorList>
            <person name="Fan W."/>
            <person name="Wang S."/>
            <person name="Wang H."/>
            <person name="Wang A."/>
            <person name="Jiang F."/>
            <person name="Liu H."/>
            <person name="Zhao H."/>
            <person name="Xu D."/>
            <person name="Zhang Y."/>
        </authorList>
    </citation>
    <scope>NUCLEOTIDE SEQUENCE [LARGE SCALE GENOMIC DNA]</scope>
    <source>
        <strain evidence="2">cv. Punajuju</strain>
        <tissue evidence="1">Leaves</tissue>
    </source>
</reference>
<proteinExistence type="predicted"/>